<feature type="transmembrane region" description="Helical" evidence="6">
    <location>
        <begin position="156"/>
        <end position="176"/>
    </location>
</feature>
<evidence type="ECO:0000313" key="7">
    <source>
        <dbReference type="EMBL" id="MFC6882569.1"/>
    </source>
</evidence>
<gene>
    <name evidence="7" type="ORF">ACFQKB_22630</name>
</gene>
<accession>A0ABW2CLU8</accession>
<keyword evidence="4 6" id="KW-1133">Transmembrane helix</keyword>
<dbReference type="Pfam" id="PF01566">
    <property type="entry name" value="Nramp"/>
    <property type="match status" value="1"/>
</dbReference>
<evidence type="ECO:0000256" key="6">
    <source>
        <dbReference type="SAM" id="Phobius"/>
    </source>
</evidence>
<evidence type="ECO:0000256" key="1">
    <source>
        <dbReference type="ARBA" id="ARBA00004141"/>
    </source>
</evidence>
<comment type="subcellular location">
    <subcellularLocation>
        <location evidence="1">Membrane</location>
        <topology evidence="1">Multi-pass membrane protein</topology>
    </subcellularLocation>
</comment>
<dbReference type="PANTHER" id="PTHR11706">
    <property type="entry name" value="SOLUTE CARRIER PROTEIN FAMILY 11 MEMBER"/>
    <property type="match status" value="1"/>
</dbReference>
<dbReference type="NCBIfam" id="NF001923">
    <property type="entry name" value="PRK00701.1"/>
    <property type="match status" value="1"/>
</dbReference>
<evidence type="ECO:0000256" key="2">
    <source>
        <dbReference type="ARBA" id="ARBA00022448"/>
    </source>
</evidence>
<dbReference type="NCBIfam" id="NF037982">
    <property type="entry name" value="Nramp_1"/>
    <property type="match status" value="1"/>
</dbReference>
<feature type="transmembrane region" description="Helical" evidence="6">
    <location>
        <begin position="276"/>
        <end position="295"/>
    </location>
</feature>
<evidence type="ECO:0000256" key="4">
    <source>
        <dbReference type="ARBA" id="ARBA00022989"/>
    </source>
</evidence>
<evidence type="ECO:0000256" key="5">
    <source>
        <dbReference type="ARBA" id="ARBA00023136"/>
    </source>
</evidence>
<keyword evidence="5 6" id="KW-0472">Membrane</keyword>
<feature type="transmembrane region" description="Helical" evidence="6">
    <location>
        <begin position="125"/>
        <end position="144"/>
    </location>
</feature>
<dbReference type="NCBIfam" id="TIGR01197">
    <property type="entry name" value="nramp"/>
    <property type="match status" value="1"/>
</dbReference>
<protein>
    <submittedName>
        <fullName evidence="7">Nramp family divalent metal transporter</fullName>
    </submittedName>
</protein>
<dbReference type="PRINTS" id="PR00447">
    <property type="entry name" value="NATRESASSCMP"/>
</dbReference>
<evidence type="ECO:0000256" key="3">
    <source>
        <dbReference type="ARBA" id="ARBA00022692"/>
    </source>
</evidence>
<feature type="transmembrane region" description="Helical" evidence="6">
    <location>
        <begin position="347"/>
        <end position="367"/>
    </location>
</feature>
<reference evidence="8" key="1">
    <citation type="journal article" date="2019" name="Int. J. Syst. Evol. Microbiol.">
        <title>The Global Catalogue of Microorganisms (GCM) 10K type strain sequencing project: providing services to taxonomists for standard genome sequencing and annotation.</title>
        <authorList>
            <consortium name="The Broad Institute Genomics Platform"/>
            <consortium name="The Broad Institute Genome Sequencing Center for Infectious Disease"/>
            <person name="Wu L."/>
            <person name="Ma J."/>
        </authorList>
    </citation>
    <scope>NUCLEOTIDE SEQUENCE [LARGE SCALE GENOMIC DNA]</scope>
    <source>
        <strain evidence="8">JCM 3369</strain>
    </source>
</reference>
<keyword evidence="2" id="KW-0813">Transport</keyword>
<dbReference type="PANTHER" id="PTHR11706:SF33">
    <property type="entry name" value="NATURAL RESISTANCE-ASSOCIATED MACROPHAGE PROTEIN 2"/>
    <property type="match status" value="1"/>
</dbReference>
<feature type="transmembrane region" description="Helical" evidence="6">
    <location>
        <begin position="237"/>
        <end position="256"/>
    </location>
</feature>
<keyword evidence="8" id="KW-1185">Reference proteome</keyword>
<dbReference type="Proteomes" id="UP001596380">
    <property type="component" value="Unassembled WGS sequence"/>
</dbReference>
<organism evidence="7 8">
    <name type="scientific">Actinomadura yumaensis</name>
    <dbReference type="NCBI Taxonomy" id="111807"/>
    <lineage>
        <taxon>Bacteria</taxon>
        <taxon>Bacillati</taxon>
        <taxon>Actinomycetota</taxon>
        <taxon>Actinomycetes</taxon>
        <taxon>Streptosporangiales</taxon>
        <taxon>Thermomonosporaceae</taxon>
        <taxon>Actinomadura</taxon>
    </lineage>
</organism>
<dbReference type="InterPro" id="IPR001046">
    <property type="entry name" value="NRAMP_fam"/>
</dbReference>
<proteinExistence type="predicted"/>
<feature type="transmembrane region" description="Helical" evidence="6">
    <location>
        <begin position="379"/>
        <end position="402"/>
    </location>
</feature>
<name>A0ABW2CLU8_9ACTN</name>
<feature type="transmembrane region" description="Helical" evidence="6">
    <location>
        <begin position="196"/>
        <end position="216"/>
    </location>
</feature>
<sequence length="407" mass="41601">MSATGLGGASAGLGAPVRGRLAAFGPAFVAAIAYVDPGNFVTNLQGGARHGYSLLWVVVAASVVAMPVQYLSAKLGVVTGRDLAQICGERYPRARWLLWAQAELVAAATDLAEFVGAAIGLNLLFGVPLPVSALITAAVAFALLSLQSRGARPYELAIAAMLGLIVAGFLYQTLRVGPDARGAALGLVPTLPGGDGPLLAVGIVGATVMPHVVYLHSALTAGRPRSPRTLRLERYDIVLALGLAGLVNAAMLVIAAKLFHNPGYQNISGVEEAHAAFGTLVGGGAALTFAVVLLASGLSSSSVGTYAGQVVMNGFVSLRIPLTLRRLLTMLPAIVLLVLGADPGHALVLSQVLLAFGIPFAVVPLVLATRDPALMGPYVNRRATTAAVAAIAALIICLNAYLLTGML</sequence>
<dbReference type="EMBL" id="JBHSXS010000014">
    <property type="protein sequence ID" value="MFC6882569.1"/>
    <property type="molecule type" value="Genomic_DNA"/>
</dbReference>
<dbReference type="RefSeq" id="WP_378043660.1">
    <property type="nucleotide sequence ID" value="NZ_JBHSXE010000001.1"/>
</dbReference>
<comment type="caution">
    <text evidence="7">The sequence shown here is derived from an EMBL/GenBank/DDBJ whole genome shotgun (WGS) entry which is preliminary data.</text>
</comment>
<evidence type="ECO:0000313" key="8">
    <source>
        <dbReference type="Proteomes" id="UP001596380"/>
    </source>
</evidence>
<keyword evidence="3 6" id="KW-0812">Transmembrane</keyword>
<feature type="transmembrane region" description="Helical" evidence="6">
    <location>
        <begin position="55"/>
        <end position="75"/>
    </location>
</feature>